<dbReference type="Proteomes" id="UP000547674">
    <property type="component" value="Unassembled WGS sequence"/>
</dbReference>
<dbReference type="AlphaFoldDB" id="A0A7Y2E8Y2"/>
<protein>
    <submittedName>
        <fullName evidence="1">Uncharacterized protein</fullName>
    </submittedName>
</protein>
<evidence type="ECO:0000313" key="1">
    <source>
        <dbReference type="EMBL" id="NNF07381.1"/>
    </source>
</evidence>
<feature type="non-terminal residue" evidence="1">
    <location>
        <position position="1"/>
    </location>
</feature>
<organism evidence="1 2">
    <name type="scientific">Eiseniibacteriota bacterium</name>
    <dbReference type="NCBI Taxonomy" id="2212470"/>
    <lineage>
        <taxon>Bacteria</taxon>
        <taxon>Candidatus Eiseniibacteriota</taxon>
    </lineage>
</organism>
<name>A0A7Y2E8Y2_UNCEI</name>
<sequence length="111" mass="12775">PTPSPPNFWGDTEPILLPASGITVECSSLWWQFSDPRDARPWIAPDVPATESFEAFMAHRDVLLEAVWSYEEQTERLGDGSEEVYDLPLHQLPAIRWQRASQDSYDDSWLR</sequence>
<proteinExistence type="predicted"/>
<dbReference type="EMBL" id="JABDJR010000464">
    <property type="protein sequence ID" value="NNF07381.1"/>
    <property type="molecule type" value="Genomic_DNA"/>
</dbReference>
<evidence type="ECO:0000313" key="2">
    <source>
        <dbReference type="Proteomes" id="UP000547674"/>
    </source>
</evidence>
<gene>
    <name evidence="1" type="ORF">HKN21_11520</name>
</gene>
<accession>A0A7Y2E8Y2</accession>
<reference evidence="1 2" key="1">
    <citation type="submission" date="2020-03" db="EMBL/GenBank/DDBJ databases">
        <title>Metabolic flexibility allows generalist bacteria to become dominant in a frequently disturbed ecosystem.</title>
        <authorList>
            <person name="Chen Y.-J."/>
            <person name="Leung P.M."/>
            <person name="Bay S.K."/>
            <person name="Hugenholtz P."/>
            <person name="Kessler A.J."/>
            <person name="Shelley G."/>
            <person name="Waite D.W."/>
            <person name="Cook P.L."/>
            <person name="Greening C."/>
        </authorList>
    </citation>
    <scope>NUCLEOTIDE SEQUENCE [LARGE SCALE GENOMIC DNA]</scope>
    <source>
        <strain evidence="1">SS_bin_28</strain>
    </source>
</reference>
<comment type="caution">
    <text evidence="1">The sequence shown here is derived from an EMBL/GenBank/DDBJ whole genome shotgun (WGS) entry which is preliminary data.</text>
</comment>